<dbReference type="RefSeq" id="WP_189539484.1">
    <property type="nucleotide sequence ID" value="NZ_BMZD01000002.1"/>
</dbReference>
<dbReference type="EMBL" id="BMZD01000002">
    <property type="protein sequence ID" value="GGZ93490.1"/>
    <property type="molecule type" value="Genomic_DNA"/>
</dbReference>
<evidence type="ECO:0000313" key="2">
    <source>
        <dbReference type="EMBL" id="GGZ93490.1"/>
    </source>
</evidence>
<sequence>MRFYEFATIKTTKPLNPAQARIAALKRNVENGRAALKRERDMQRIAREREAQRKAQQRRTG</sequence>
<evidence type="ECO:0000256" key="1">
    <source>
        <dbReference type="SAM" id="MobiDB-lite"/>
    </source>
</evidence>
<comment type="caution">
    <text evidence="2">The sequence shown here is derived from an EMBL/GenBank/DDBJ whole genome shotgun (WGS) entry which is preliminary data.</text>
</comment>
<protein>
    <submittedName>
        <fullName evidence="2">Uncharacterized protein</fullName>
    </submittedName>
</protein>
<evidence type="ECO:0000313" key="3">
    <source>
        <dbReference type="Proteomes" id="UP000634139"/>
    </source>
</evidence>
<dbReference type="AlphaFoldDB" id="A0A918RCR9"/>
<feature type="region of interest" description="Disordered" evidence="1">
    <location>
        <begin position="34"/>
        <end position="61"/>
    </location>
</feature>
<gene>
    <name evidence="2" type="ORF">GCM10011617_11710</name>
</gene>
<feature type="compositionally biased region" description="Basic and acidic residues" evidence="1">
    <location>
        <begin position="36"/>
        <end position="53"/>
    </location>
</feature>
<reference evidence="2" key="1">
    <citation type="journal article" date="2014" name="Int. J. Syst. Evol. Microbiol.">
        <title>Complete genome sequence of Corynebacterium casei LMG S-19264T (=DSM 44701T), isolated from a smear-ripened cheese.</title>
        <authorList>
            <consortium name="US DOE Joint Genome Institute (JGI-PGF)"/>
            <person name="Walter F."/>
            <person name="Albersmeier A."/>
            <person name="Kalinowski J."/>
            <person name="Ruckert C."/>
        </authorList>
    </citation>
    <scope>NUCLEOTIDE SEQUENCE</scope>
    <source>
        <strain evidence="2">KCTC 32422</strain>
    </source>
</reference>
<reference evidence="2" key="2">
    <citation type="submission" date="2020-09" db="EMBL/GenBank/DDBJ databases">
        <authorList>
            <person name="Sun Q."/>
            <person name="Kim S."/>
        </authorList>
    </citation>
    <scope>NUCLEOTIDE SEQUENCE</scope>
    <source>
        <strain evidence="2">KCTC 32422</strain>
    </source>
</reference>
<keyword evidence="3" id="KW-1185">Reference proteome</keyword>
<dbReference type="Proteomes" id="UP000634139">
    <property type="component" value="Unassembled WGS sequence"/>
</dbReference>
<organism evidence="2 3">
    <name type="scientific">Novosphingobium arvoryzae</name>
    <dbReference type="NCBI Taxonomy" id="1256514"/>
    <lineage>
        <taxon>Bacteria</taxon>
        <taxon>Pseudomonadati</taxon>
        <taxon>Pseudomonadota</taxon>
        <taxon>Alphaproteobacteria</taxon>
        <taxon>Sphingomonadales</taxon>
        <taxon>Sphingomonadaceae</taxon>
        <taxon>Novosphingobium</taxon>
    </lineage>
</organism>
<name>A0A918RCR9_9SPHN</name>
<proteinExistence type="predicted"/>
<accession>A0A918RCR9</accession>